<feature type="domain" description="GPI inositol-deacylase PGAP1-like alpha/beta" evidence="6">
    <location>
        <begin position="3918"/>
        <end position="3982"/>
    </location>
</feature>
<dbReference type="EMBL" id="AP021876">
    <property type="protein sequence ID" value="BBO84825.1"/>
    <property type="molecule type" value="Genomic_DNA"/>
</dbReference>
<evidence type="ECO:0000256" key="4">
    <source>
        <dbReference type="ARBA" id="ARBA00022837"/>
    </source>
</evidence>
<dbReference type="SUPFAM" id="SSF53474">
    <property type="entry name" value="alpha/beta-Hydrolases"/>
    <property type="match status" value="1"/>
</dbReference>
<organism evidence="7 8">
    <name type="scientific">Desulfosarcina ovata subsp. sediminis</name>
    <dbReference type="NCBI Taxonomy" id="885957"/>
    <lineage>
        <taxon>Bacteria</taxon>
        <taxon>Pseudomonadati</taxon>
        <taxon>Thermodesulfobacteriota</taxon>
        <taxon>Desulfobacteria</taxon>
        <taxon>Desulfobacterales</taxon>
        <taxon>Desulfosarcinaceae</taxon>
        <taxon>Desulfosarcina</taxon>
    </lineage>
</organism>
<dbReference type="InterPro" id="IPR029058">
    <property type="entry name" value="AB_hydrolase_fold"/>
</dbReference>
<evidence type="ECO:0000259" key="6">
    <source>
        <dbReference type="Pfam" id="PF07819"/>
    </source>
</evidence>
<dbReference type="Proteomes" id="UP000425960">
    <property type="component" value="Chromosome"/>
</dbReference>
<dbReference type="InterPro" id="IPR059100">
    <property type="entry name" value="TSP3_bac"/>
</dbReference>
<evidence type="ECO:0000256" key="3">
    <source>
        <dbReference type="ARBA" id="ARBA00022729"/>
    </source>
</evidence>
<dbReference type="Gene3D" id="2.60.40.10">
    <property type="entry name" value="Immunoglobulins"/>
    <property type="match status" value="1"/>
</dbReference>
<dbReference type="Gene3D" id="3.40.50.1820">
    <property type="entry name" value="alpha/beta hydrolase"/>
    <property type="match status" value="1"/>
</dbReference>
<dbReference type="InterPro" id="IPR013783">
    <property type="entry name" value="Ig-like_fold"/>
</dbReference>
<gene>
    <name evidence="7" type="ORF">DSCO28_53910</name>
</gene>
<dbReference type="NCBIfam" id="NF047446">
    <property type="entry name" value="barrel_OmpL47"/>
    <property type="match status" value="1"/>
</dbReference>
<feature type="compositionally biased region" description="Acidic residues" evidence="5">
    <location>
        <begin position="3075"/>
        <end position="3085"/>
    </location>
</feature>
<dbReference type="InterPro" id="IPR018247">
    <property type="entry name" value="EF_Hand_1_Ca_BS"/>
</dbReference>
<dbReference type="PANTHER" id="PTHR11440">
    <property type="entry name" value="LECITHIN-CHOLESTEROL ACYLTRANSFERASE-RELATED"/>
    <property type="match status" value="1"/>
</dbReference>
<dbReference type="NCBIfam" id="NF012200">
    <property type="entry name" value="choice_anch_D"/>
    <property type="match status" value="1"/>
</dbReference>
<dbReference type="PROSITE" id="PS00018">
    <property type="entry name" value="EF_HAND_1"/>
    <property type="match status" value="1"/>
</dbReference>
<evidence type="ECO:0000256" key="1">
    <source>
        <dbReference type="ARBA" id="ARBA00004613"/>
    </source>
</evidence>
<dbReference type="Pfam" id="PF07819">
    <property type="entry name" value="PGAP1"/>
    <property type="match status" value="1"/>
</dbReference>
<dbReference type="Gene3D" id="3.30.1920.20">
    <property type="match status" value="1"/>
</dbReference>
<comment type="subcellular location">
    <subcellularLocation>
        <location evidence="1">Secreted</location>
    </subcellularLocation>
</comment>
<evidence type="ECO:0000313" key="8">
    <source>
        <dbReference type="Proteomes" id="UP000425960"/>
    </source>
</evidence>
<dbReference type="Gene3D" id="2.60.120.380">
    <property type="match status" value="19"/>
</dbReference>
<dbReference type="InterPro" id="IPR058094">
    <property type="entry name" value="Ig-like_OmpL47-like"/>
</dbReference>
<reference evidence="7 8" key="1">
    <citation type="submission" date="2019-11" db="EMBL/GenBank/DDBJ databases">
        <title>Comparative genomics of hydrocarbon-degrading Desulfosarcina strains.</title>
        <authorList>
            <person name="Watanabe M."/>
            <person name="Kojima H."/>
            <person name="Fukui M."/>
        </authorList>
    </citation>
    <scope>NUCLEOTIDE SEQUENCE [LARGE SCALE GENOMIC DNA]</scope>
    <source>
        <strain evidence="7 8">28bB2T</strain>
    </source>
</reference>
<dbReference type="InterPro" id="IPR012908">
    <property type="entry name" value="PGAP1-ab_dom-like"/>
</dbReference>
<keyword evidence="3" id="KW-0732">Signal</keyword>
<protein>
    <recommendedName>
        <fullName evidence="6">GPI inositol-deacylase PGAP1-like alpha/beta domain-containing protein</fullName>
    </recommendedName>
</protein>
<dbReference type="RefSeq" id="WP_155324627.1">
    <property type="nucleotide sequence ID" value="NZ_AP021876.1"/>
</dbReference>
<dbReference type="GO" id="GO:0016788">
    <property type="term" value="F:hydrolase activity, acting on ester bonds"/>
    <property type="evidence" value="ECO:0007669"/>
    <property type="project" value="InterPro"/>
</dbReference>
<accession>A0A5K7ZX32</accession>
<evidence type="ECO:0000256" key="2">
    <source>
        <dbReference type="ARBA" id="ARBA00022525"/>
    </source>
</evidence>
<dbReference type="KEGG" id="dov:DSCO28_53910"/>
<sequence length="4823" mass="525127">MELLAGHGYSIVLSAIMNSGELDFGLYESDGVTEIVGSDDTRIADGEIGIAEKTVARSGIYYLRVFQYGTVVTEGSYDLAIYNAWFNAGVSDGGRNFWGTAYTSRYIADGTYTADVLDEDQYEESFRFVAEHGTDVEFQVISHATGRLNFAVYSSDGRELASSDDSQIVDGETGTVTLSGAYLYTGVYYLRVFDAYHYGYSYPVGTYDLTVVGAVPEADTDGDSLPDAAEYYHGTAVTEVDTDGDEVSDYDELQAGANPTVVTEYASEAVASAVDMGNALALPVLDEKVHAEYTGTETWYSVELLAGHGYSIVLSAIMNSGELDFGLYESDGVTEIVGSDDTRIADGEIGIAEKTVARSGIYYLRVFQYGTVVTEGSYDLAIYNAWFNAGVSDGGRNFWGTAYTSRYIADGTYTADVLDEDQYEESFRFVAEHGTDVEFQVISHATGRLNFAVYSSDGRELASSDDSQIVDGETGTVTLSGAYLYTGVYYLRVFDAYHYGYSYPVGTYDLTVVGAVPEADTDGDSLPDAAEYYHGTAVTEVDTDGDEVSDYDELQAGANPTVVTEYASEAVASAVDMGNALALPVLDEKVHAEYTGTETWYSVELLAGHGYSIVLSAIMNSGELDFGLYESDGVTEIVGSDDTRIADGEIGIAEKTVARSGIYYLRVFQYGTVVTEGSYDLAIYNAWFNAGVSDGGRNFWGTAYTSRYIADGTYTADVLDEDQYEESFRFVAEHGTDVEFQVISHATGRLNFAVYSSDGRELASSDDSQIVDGETGTVTLSGAYLYTGVYYLRVFDAYHYGYSYPVGTYDLTVVGAVPEADTDGDSLPDAAEYYHGTAVTEVDTDGDEVSDYDELQAGANPTVVTEYASEAVASAVDMGNALALPVLDEKVHAEYTGTETWYSVELLAGHGYSIVLSAIMNSGELDFGLYESDGVTEIVGSDDTRIADGEIGIAEKTVARSGIYYLRVFQYGTVVTEGSYDLAIYNAWFNAGVSDGGRNFWGTAYTSRYIADGTYTADVLDEDQYEESFRFVAEHGTDVEFQVISHATGRLNFAVYSSDGRELASSDDSQIVDGETGTVTLSGAYLYTGVYYLRVFDAYHYGYSYPVGTYDLTVVGAVPEADTDGDSLPDAAEYYHGTAVTEVDTDGDEVSDYDELQAGANPTVVTEYASEAVASAVDMGNALALPVLDEKVHAEYTGTETWYSVELLAGHGYSIVLSAIMNSGELDFGLYESDGVTEIVGSDDTRIADGEIGIAEKTVARSGIYYLRVFQYGTVVTEGSYDLAIYNAWFNAGVSDGGRNFWGTAYTSRYIADGTYTADVLDEDQYEESFRFVAEHGTDVEFQVISHATGRLNFAVYSSDGRELASSDDSQIVDGETGTVTLSGAYLYTGVYYLRVFDAYHYGYSYPVGTYDLTVVGAVPEADTDGDSLPDAAEYYHGTAVTEVDTDGDEVSDYDELQAGANPTVVTEYASEAVASAVDMGNALALPVLDEKVHAEYTGTETWYSVELLAGHGYSIVLSAIMNSGELDFGLYESDGVTEIVGSDDTRIADGEIGIAEKTVARSGIYYLRVFQYGTVVTEGSYDLAIYNAWFNAGVSDGGRNFWGTAYTSRYIADGTYTADVLDEDQYEESFRFVAEHGTDVEFQVISHATGRLNFAVYSSDGRELASSDDSQIVDGETGTVTLSGAYLYTGVYYLRVFDAYHYGYSYPVGTYDLTVVGAVPEADTDGDSLPDAAEYYHGTAVTEVDTDGDEVSDYDELQAGANPTVVTEYASEAVASAVDMGNALALPVLDEKVHAEYTGTETWYSVELLAGHGYSIVLSAIMNSGELDFGLYESDGVTEIVGSDDTRIADGEIGIAEKTVARSGIYYLRVFQYGTVVTEGSYDLAIYNAWFNAGVSDGGRNFWGTAYTSRYIADGTYTADVLDEDQYEESFRFVAEHGTDVEFQVISHATGRLNFAVYSSDGRELASSDDSQIVDGETGTVTLSGAYLYTGVYYLRVFDAYHYGYSYPVGTYDLTVVGAVPEADTDGDSLPDAAEYYHGTAVTEVDTDGDEVSDYDELQAGANPTVVTEYASEAVASAVDMGNALALPVLDEKVHAEYTGTETWYSVELLAGHGYSIVLSAIMNSGELDFGLYESDGVTEIVGSDDTRIADGEIGIAEKTVARSGIYYLRVFQYGTVVTEGSYDLAIYNAWFNAGVSDGGRNFWGTAYTSRYIADGTYTADVLDEDQYEESFRFVAEHGTDVEFQVISHATGRLNFAVYSSDGRELASSDDSQIVDGETGTVTLSGAYLYTGVYYLRVFDAYHYGYSYPVGTYDLTVVGAVPEADTDGDSLPDAAEYYHGTAVTEVDTDGDEVSDYDELQAGANPTVVTEYASEAVASAVDMGNALALPVLDEKVHAEYTGTETWYSVELLAGHGYSIVLSAIMNSGELDFGLYESDGVTEIVGSDDTRIADGEIGIAEKTVARSGIYYLRVFQYGTVVTEGSYDLAIYNAWFNAGVSDGGRNFWGTAYTSRYIADGTYTADVLDEDQYEESFRFVAEHGTDVEFQVISHATGRLNFAVYSSDGRELASSDDSQIVDGETGTVTLSGAYLYTGVYYLRVFDAYHYGYSYPVGTYDLTVVGAVPEADTDGDSLPDAAEYYHGTAVTEVDTDGDEVSDYDELQAGANPTVVTEYASEAVASAVDMGNALALPVLDEKVHAEYTGTETWYSVELLAGHGYSIVLSAIMNSGELDFGLYESDGVTEIVGSDDTRIADGEIGIAEKTVARSGIYYLRVFQYGTVVTEGSYDLAIYNAWFNAGVSDSQRDFYDTFYTARYISNGAVDLFRCANNYFRFYAEEGTQIDVSVVAYLNNGGLDFSIYDENYVEIDGSDDSTIQNGETGASSTSITQSGTYYFYVWQRDSAFGYYDLSISGHEPIPIIQIDPSSYDFGSVNTGEYASRDFTITNQGEFDLTVGAVTIDGNSDYTLLSDYCSQHVLSHLQTCNFRVRFTPTGGGEKHAIIQVPSNDLDRPILEIPLSALAIYSADDIDGDNMPNQWEEDHGLDPIDPSDAEGDLDNDDLNNIGEFENNTDPNNSDTDDDGVTDGDEVSHGSDPTAIDELSVAVQNKEVLVSLTGGNTIYVRVSNWFCKPRSVEFELSGLDSSWYSIDSEDQSFDLLPYGFKSVQVHLNLPSDCSITTGSHSFEVTARWQENGTEQTRSDQGTLLITPNPNIYKLAIPEDTRLAGNSILAAWKTDIPADSYLYYRKLGEQDYTQVPVAENAIEHRIAIPDLEWFAFYEFYTESHAACGGFTKAGPYQVRTGKAVKFADGINEFWIDRDYYQPVTLTVTNTDLIEHIFQMSVLNDNEDLVVEFVGDGSIGRQASIKPGESMDVELMLHAPDATKSDYDIYLKLESDAGEFDTFVDYAHAIVHVRPFVANLDLIPEASTPGMMTYTFTLMNYGDTLTDIEVYVDNDSRTKAWFEEEYHHLRLETGDSRQIVIHAQEYTTGILYVRSGNYVVSAPFEIGCPDGYSLNTYTLTDVPVLTHIRDWYCTNKQQLNLPFAIPRGFGNREIVSAFLEVEFSLPMALEKYDPHTVKLYINDHLLTELADTVPQGTYQVRIPTSFINTGLDTPTQNYLKVVADDINVGQYVVVTDFKIHLHVAQMTVDLCVPPPTHDIPPTPPEPETKIIDVGPNKKFRPGDSVEVFAKLYNNGDTAHQGTLTVTLTNNSVDAEVQQQVYVADVTVLGGEEVKVVFNTAANPVYTIPDDADDIDYSIHAEFQNQTMGQTAARDEINAIMVRRPLIIIHGFMGSELKETQNDETIWSVAGLGWSHCDNEMDYLACPYDSSSSLYPCALKPTHVIKKFVGLQLPGSSGWYWNNIFQWLETYLKASHYRFHANGAGGEQEFSLSQVPINPEAPEDVFYFVYDWTQDNVVTAQQLNSFVNTVLSGMQASEGTQCDKVNIAAHSMGGLVAKSAVYQNAELEDRIDKIIFVGTPNLGAVDIFSSLKYGLSAPLFGRSILVDHTELLNKAVQARKTLVEFAKNADPSLLSLLSKAIDGAETLLANGSPNYCNEYIEWAEVLINLAGLIVEKDVKGALADLLEYYNMDKDLNGMRDYQVMQNSRQIPSAYQLLPTQDFLQLQPEGYYAFNEKQINLNSDPSIVSEISALSNLAQNYWDNAVQFHSNISSVSLPEKAYAIVGCKKCTTMNIIESDSPQTLYFSPGDGDGTVPLFSAVENSVPDSDKIWTAKYVKHLTLPSNDGVRELIGKLLHGDENPSYWPNYVPKLNEDACGMPACEWGAKILIPTFKGKIPTIVIRDADTSIPPSIFGPNGISIGIVGSDFRVTNEGVEILIPEGSAYEIEIHGIDEEYLNFKVQLMREGGSIKTYVFTGIILDIDGCGKITFDLADVMTDPILRISSQCDGNYDSGEIAPSIILDENESDDLTPPITTADIIGTSGSNAWYTSGVTLSLNATDTGGSGLLATRYKFSNDANYVHYTGSIQISEAGTHTLTYYSIDRNLNQESAQSLTLKIDPEAPEVLSITDAGHFNLGLADMSATIEPSVGPSGLQEIQYSVGTSPGLVDVRDWTSGGTATDLTITGLSLVENCVDTIYINVRIVNGAGVTSEVVSSDGVIMLESGGDPDADGFINEAEVAAGSNPCNADSIPKDTTVTLKPGFNLFAIPAEVMFRPDLRDWLPLLGTADDIEKIMVYDLANHRFVTLIPEATNNPAFTLGGGEALIVYAKRAFDASFTSALCGPMDLRQGLNLVGFACPPNGYSAFDLLNALGVENMVSIQRFDTDSGTFETAGFNENQQPSGVDFSIAAGEGYFLAMKTMMDDFTF</sequence>
<keyword evidence="2" id="KW-0964">Secreted</keyword>
<feature type="compositionally biased region" description="Acidic residues" evidence="5">
    <location>
        <begin position="3046"/>
        <end position="3058"/>
    </location>
</feature>
<keyword evidence="4" id="KW-0106">Calcium</keyword>
<feature type="region of interest" description="Disordered" evidence="5">
    <location>
        <begin position="3030"/>
        <end position="3093"/>
    </location>
</feature>
<evidence type="ECO:0000256" key="5">
    <source>
        <dbReference type="SAM" id="MobiDB-lite"/>
    </source>
</evidence>
<dbReference type="Pfam" id="PF18884">
    <property type="entry name" value="TSP3_bac"/>
    <property type="match status" value="11"/>
</dbReference>
<name>A0A5K7ZX32_9BACT</name>
<evidence type="ECO:0000313" key="7">
    <source>
        <dbReference type="EMBL" id="BBO84825.1"/>
    </source>
</evidence>
<proteinExistence type="predicted"/>